<dbReference type="Proteomes" id="UP000252004">
    <property type="component" value="Chromosome"/>
</dbReference>
<feature type="domain" description="DUF7507" evidence="2">
    <location>
        <begin position="433"/>
        <end position="532"/>
    </location>
</feature>
<dbReference type="GO" id="GO:0005975">
    <property type="term" value="P:carbohydrate metabolic process"/>
    <property type="evidence" value="ECO:0007669"/>
    <property type="project" value="UniProtKB-ARBA"/>
</dbReference>
<dbReference type="InterPro" id="IPR057687">
    <property type="entry name" value="DUF7927"/>
</dbReference>
<dbReference type="Gene3D" id="2.60.40.10">
    <property type="entry name" value="Immunoglobulins"/>
    <property type="match status" value="2"/>
</dbReference>
<evidence type="ECO:0000259" key="3">
    <source>
        <dbReference type="Pfam" id="PF25549"/>
    </source>
</evidence>
<dbReference type="AlphaFoldDB" id="A0A344TV01"/>
<dbReference type="NCBIfam" id="TIGR01451">
    <property type="entry name" value="B_ant_repeat"/>
    <property type="match status" value="2"/>
</dbReference>
<organism evidence="4 5">
    <name type="scientific">Streptomyces globosus</name>
    <dbReference type="NCBI Taxonomy" id="68209"/>
    <lineage>
        <taxon>Bacteria</taxon>
        <taxon>Bacillati</taxon>
        <taxon>Actinomycetota</taxon>
        <taxon>Actinomycetes</taxon>
        <taxon>Kitasatosporales</taxon>
        <taxon>Streptomycetaceae</taxon>
        <taxon>Streptomyces</taxon>
    </lineage>
</organism>
<dbReference type="Pfam" id="PF25549">
    <property type="entry name" value="DUF7927"/>
    <property type="match status" value="1"/>
</dbReference>
<dbReference type="KEGG" id="sgz:C0216_02580"/>
<dbReference type="SUPFAM" id="SSF63829">
    <property type="entry name" value="Calcium-dependent phosphotriesterase"/>
    <property type="match status" value="1"/>
</dbReference>
<feature type="domain" description="DUF7927" evidence="3">
    <location>
        <begin position="306"/>
        <end position="424"/>
    </location>
</feature>
<proteinExistence type="predicted"/>
<evidence type="ECO:0000259" key="2">
    <source>
        <dbReference type="Pfam" id="PF24346"/>
    </source>
</evidence>
<evidence type="ECO:0000313" key="5">
    <source>
        <dbReference type="Proteomes" id="UP000252004"/>
    </source>
</evidence>
<evidence type="ECO:0000256" key="1">
    <source>
        <dbReference type="SAM" id="MobiDB-lite"/>
    </source>
</evidence>
<evidence type="ECO:0000313" key="4">
    <source>
        <dbReference type="EMBL" id="AXE22472.1"/>
    </source>
</evidence>
<dbReference type="OrthoDB" id="3225333at2"/>
<dbReference type="RefSeq" id="WP_114053684.1">
    <property type="nucleotide sequence ID" value="NZ_CP030862.1"/>
</dbReference>
<dbReference type="InterPro" id="IPR013783">
    <property type="entry name" value="Ig-like_fold"/>
</dbReference>
<feature type="region of interest" description="Disordered" evidence="1">
    <location>
        <begin position="563"/>
        <end position="585"/>
    </location>
</feature>
<sequence length="628" mass="63597">MTLLPRGASRHRLTAAAVALVLGLTGTGALLGSQAAAAQPTQARHAVAGTSAAGPRAALADCPPSPLWANTGGTARRLIQYDTEGGVLSSAPAVRDYGDIAFSADGTRLYGVDFPGRGSTTLYTLDPVTGAETASVPVTGPIADLSAQGSSAVNGLTARADGMLIAGSFGTGRIFLIDPATGASSAAPYAFPAGFVSAGDFLTLADGDILAFASPAGQTSAPSAVFRIHPDNTVTQIGTIPQMFGGALSGGSVYAFGSAGDIYRLTSLPTAESAEPLPVTVVEATGSPFFGATALQDAGQCPEPAYTVEKTASTAGPVDPGDTVTYTVTVTNTGEVLANAAFSDDLSGILDDGAVVPGSVNASTGTAELDGRTLAWSGLLPAQATATVTYQVRVDSPTAGDHSLRNTVTPTAQGGTCTAAGRCTVTVPVTSAEPRLRIRKDVEESAFTKAGEVLHYTFEVTNTGTVPVSDIHLTDDGPGTPPVTCPATTLAPGASMTCTATYTTTEADVKAGRIKNTATATGRGPDGTTVTTTSNRVTLVACPCKDDCSHVERHKVKIASKKPVKIHSGPGSDQEPTGTLKAHSHTSVICQTNGEDVEGNPVWYRLADGRGWIPARHAQADSAIPPCS</sequence>
<dbReference type="InterPro" id="IPR051172">
    <property type="entry name" value="Chlamydia_OmcB"/>
</dbReference>
<reference evidence="4 5" key="1">
    <citation type="submission" date="2018-01" db="EMBL/GenBank/DDBJ databases">
        <title>Draft genome Sequence of streptomyces globosus LZH-48.</title>
        <authorList>
            <person name="Ran K."/>
            <person name="Li Z."/>
            <person name="Wei S."/>
            <person name="Dong R."/>
        </authorList>
    </citation>
    <scope>NUCLEOTIDE SEQUENCE [LARGE SCALE GENOMIC DNA]</scope>
    <source>
        <strain evidence="4 5">LZH-48</strain>
    </source>
</reference>
<accession>A0A344TV01</accession>
<dbReference type="Pfam" id="PF24346">
    <property type="entry name" value="DUF7507"/>
    <property type="match status" value="1"/>
</dbReference>
<dbReference type="PANTHER" id="PTHR34819">
    <property type="entry name" value="LARGE CYSTEINE-RICH PERIPLASMIC PROTEIN OMCB"/>
    <property type="match status" value="1"/>
</dbReference>
<keyword evidence="5" id="KW-1185">Reference proteome</keyword>
<dbReference type="EMBL" id="CP030862">
    <property type="protein sequence ID" value="AXE22472.1"/>
    <property type="molecule type" value="Genomic_DNA"/>
</dbReference>
<dbReference type="InterPro" id="IPR047589">
    <property type="entry name" value="DUF11_rpt"/>
</dbReference>
<name>A0A344TV01_9ACTN</name>
<protein>
    <submittedName>
        <fullName evidence="4">Uncharacterized protein</fullName>
    </submittedName>
</protein>
<dbReference type="InterPro" id="IPR055354">
    <property type="entry name" value="DUF7507"/>
</dbReference>
<gene>
    <name evidence="4" type="ORF">C0216_02580</name>
</gene>